<dbReference type="EMBL" id="JAPUBN010000019">
    <property type="protein sequence ID" value="MCZ2722778.1"/>
    <property type="molecule type" value="Genomic_DNA"/>
</dbReference>
<evidence type="ECO:0000313" key="4">
    <source>
        <dbReference type="Proteomes" id="UP001149719"/>
    </source>
</evidence>
<evidence type="ECO:0000256" key="1">
    <source>
        <dbReference type="ARBA" id="ARBA00022676"/>
    </source>
</evidence>
<name>A0ABT4JYE4_9GAMM</name>
<dbReference type="PANTHER" id="PTHR30160:SF21">
    <property type="entry name" value="LIPOPOLYSACCHARIDE CORE HEPTOSYLTRANSFERASE OPSX"/>
    <property type="match status" value="1"/>
</dbReference>
<accession>A0ABT4JYE4</accession>
<gene>
    <name evidence="3" type="ORF">O1D97_14445</name>
</gene>
<dbReference type="Pfam" id="PF01075">
    <property type="entry name" value="Glyco_transf_9"/>
    <property type="match status" value="1"/>
</dbReference>
<proteinExistence type="predicted"/>
<comment type="caution">
    <text evidence="3">The sequence shown here is derived from an EMBL/GenBank/DDBJ whole genome shotgun (WGS) entry which is preliminary data.</text>
</comment>
<sequence>MNLDKINHIAILRLSALGDVCHAMFVVCAIKQCYPNAKITWITGPLESHLVRHLSDVDVHVYDKKTGIKGMYELRKALSHLHFDVLLHMQWSLRASCLSRMISAKQRIGFALSHSREKQHWFVNKLAPEPQGPHVLDALFSLAQAIGVTKLPSRCDIQLERLAEPLPERFVAINPSASKAERNWTTQGYQGLIQYCLDQNIAVVLTGSPAPSEVFFANEILKGVTPSSELINLVGQTSLSQMLSVIGAAEVIVSPDTGPAHMGTLVGTPVIGLYAHSNPQRTGPYQDLDKVVSVYEVLAEKEYAKPVSELPWAVRVHDDAAMNNILLEDVLKVVGSVLK</sequence>
<dbReference type="Gene3D" id="3.40.50.2000">
    <property type="entry name" value="Glycogen Phosphorylase B"/>
    <property type="match status" value="2"/>
</dbReference>
<dbReference type="PANTHER" id="PTHR30160">
    <property type="entry name" value="TETRAACYLDISACCHARIDE 4'-KINASE-RELATED"/>
    <property type="match status" value="1"/>
</dbReference>
<dbReference type="SUPFAM" id="SSF53756">
    <property type="entry name" value="UDP-Glycosyltransferase/glycogen phosphorylase"/>
    <property type="match status" value="1"/>
</dbReference>
<keyword evidence="2" id="KW-0808">Transferase</keyword>
<organism evidence="3 4">
    <name type="scientific">Marinomonas phaeophyticola</name>
    <dbReference type="NCBI Taxonomy" id="3004091"/>
    <lineage>
        <taxon>Bacteria</taxon>
        <taxon>Pseudomonadati</taxon>
        <taxon>Pseudomonadota</taxon>
        <taxon>Gammaproteobacteria</taxon>
        <taxon>Oceanospirillales</taxon>
        <taxon>Oceanospirillaceae</taxon>
        <taxon>Marinomonas</taxon>
    </lineage>
</organism>
<dbReference type="InterPro" id="IPR002201">
    <property type="entry name" value="Glyco_trans_9"/>
</dbReference>
<dbReference type="RefSeq" id="WP_269126695.1">
    <property type="nucleotide sequence ID" value="NZ_JAPUBN010000019.1"/>
</dbReference>
<keyword evidence="1" id="KW-0328">Glycosyltransferase</keyword>
<keyword evidence="4" id="KW-1185">Reference proteome</keyword>
<dbReference type="CDD" id="cd03789">
    <property type="entry name" value="GT9_LPS_heptosyltransferase"/>
    <property type="match status" value="1"/>
</dbReference>
<protein>
    <submittedName>
        <fullName evidence="3">Glycosyltransferase family 9 protein</fullName>
    </submittedName>
</protein>
<dbReference type="InterPro" id="IPR051199">
    <property type="entry name" value="LPS_LOS_Heptosyltrfase"/>
</dbReference>
<reference evidence="3" key="1">
    <citation type="submission" date="2022-12" db="EMBL/GenBank/DDBJ databases">
        <title>Marinomonas 15G1-11 sp. nov, isolated from marine algae.</title>
        <authorList>
            <person name="Butt M."/>
            <person name="Choi D.G."/>
            <person name="Kim J.M."/>
            <person name="Lee J.K."/>
            <person name="Baek J.H."/>
            <person name="Jeon C.O."/>
        </authorList>
    </citation>
    <scope>NUCLEOTIDE SEQUENCE</scope>
    <source>
        <strain evidence="3">15G1-11</strain>
    </source>
</reference>
<evidence type="ECO:0000256" key="2">
    <source>
        <dbReference type="ARBA" id="ARBA00022679"/>
    </source>
</evidence>
<dbReference type="Proteomes" id="UP001149719">
    <property type="component" value="Unassembled WGS sequence"/>
</dbReference>
<evidence type="ECO:0000313" key="3">
    <source>
        <dbReference type="EMBL" id="MCZ2722778.1"/>
    </source>
</evidence>